<proteinExistence type="predicted"/>
<dbReference type="InterPro" id="IPR045732">
    <property type="entry name" value="DUF6086"/>
</dbReference>
<dbReference type="AlphaFoldDB" id="A0A250V784"/>
<name>A0A250V784_STROL</name>
<dbReference type="Proteomes" id="UP000217446">
    <property type="component" value="Unassembled WGS sequence"/>
</dbReference>
<evidence type="ECO:0000313" key="2">
    <source>
        <dbReference type="Proteomes" id="UP000217446"/>
    </source>
</evidence>
<protein>
    <submittedName>
        <fullName evidence="1">Uncharacterized protein</fullName>
    </submittedName>
</protein>
<reference evidence="2" key="1">
    <citation type="submission" date="2017-05" db="EMBL/GenBank/DDBJ databases">
        <title>Streptomyces olivochromogenes NBRC 3561 whole genome shotgun sequence.</title>
        <authorList>
            <person name="Dohra H."/>
            <person name="Kodani S."/>
        </authorList>
    </citation>
    <scope>NUCLEOTIDE SEQUENCE [LARGE SCALE GENOMIC DNA]</scope>
    <source>
        <strain evidence="2">NBRC 3561</strain>
    </source>
</reference>
<dbReference type="EMBL" id="BDQI01000002">
    <property type="protein sequence ID" value="GAX49979.1"/>
    <property type="molecule type" value="Genomic_DNA"/>
</dbReference>
<dbReference type="Pfam" id="PF19564">
    <property type="entry name" value="DUF6086"/>
    <property type="match status" value="1"/>
</dbReference>
<keyword evidence="2" id="KW-1185">Reference proteome</keyword>
<organism evidence="1 2">
    <name type="scientific">Streptomyces olivochromogenes</name>
    <dbReference type="NCBI Taxonomy" id="1963"/>
    <lineage>
        <taxon>Bacteria</taxon>
        <taxon>Bacillati</taxon>
        <taxon>Actinomycetota</taxon>
        <taxon>Actinomycetes</taxon>
        <taxon>Kitasatosporales</taxon>
        <taxon>Streptomycetaceae</taxon>
        <taxon>Streptomyces</taxon>
    </lineage>
</organism>
<accession>A0A250V784</accession>
<comment type="caution">
    <text evidence="1">The sequence shown here is derived from an EMBL/GenBank/DDBJ whole genome shotgun (WGS) entry which is preliminary data.</text>
</comment>
<sequence length="146" mass="15960">MSQDYDMGDETLWNPSNGASRLFLRQVALFEAELELPSGIGPMVNDESRIDRDAFAVFVDALLAWHRRTSHAVMLALSEGFAATVLVLAERGGVEVDWARLGVAPDGPSENVQISALTGMSAPPEGGTWESRLGERSRELGRFMPR</sequence>
<evidence type="ECO:0000313" key="1">
    <source>
        <dbReference type="EMBL" id="GAX49979.1"/>
    </source>
</evidence>
<dbReference type="RefSeq" id="WP_067369655.1">
    <property type="nucleotide sequence ID" value="NZ_KQ948456.1"/>
</dbReference>
<gene>
    <name evidence="1" type="ORF">SO3561_01469</name>
</gene>
<dbReference type="STRING" id="1963.AQJ27_18200"/>